<dbReference type="CDD" id="cd07040">
    <property type="entry name" value="HP"/>
    <property type="match status" value="1"/>
</dbReference>
<evidence type="ECO:0000313" key="3">
    <source>
        <dbReference type="Proteomes" id="UP000192247"/>
    </source>
</evidence>
<name>A0A1V9XJZ6_9ACAR</name>
<dbReference type="GO" id="GO:0016791">
    <property type="term" value="F:phosphatase activity"/>
    <property type="evidence" value="ECO:0007669"/>
    <property type="project" value="UniProtKB-ARBA"/>
</dbReference>
<dbReference type="InterPro" id="IPR029033">
    <property type="entry name" value="His_PPase_superfam"/>
</dbReference>
<comment type="caution">
    <text evidence="2">The sequence shown here is derived from an EMBL/GenBank/DDBJ whole genome shotgun (WGS) entry which is preliminary data.</text>
</comment>
<keyword evidence="1" id="KW-0472">Membrane</keyword>
<dbReference type="EMBL" id="MNPL01009507">
    <property type="protein sequence ID" value="OQR73692.1"/>
    <property type="molecule type" value="Genomic_DNA"/>
</dbReference>
<gene>
    <name evidence="2" type="ORF">BIW11_01096</name>
</gene>
<protein>
    <recommendedName>
        <fullName evidence="4">Lysosomal acid phosphatase-like</fullName>
    </recommendedName>
</protein>
<dbReference type="InParanoid" id="A0A1V9XJZ6"/>
<dbReference type="SUPFAM" id="SSF53254">
    <property type="entry name" value="Phosphoglycerate mutase-like"/>
    <property type="match status" value="1"/>
</dbReference>
<keyword evidence="1" id="KW-0812">Transmembrane</keyword>
<proteinExistence type="predicted"/>
<feature type="transmembrane region" description="Helical" evidence="1">
    <location>
        <begin position="7"/>
        <end position="28"/>
    </location>
</feature>
<accession>A0A1V9XJZ6</accession>
<evidence type="ECO:0008006" key="4">
    <source>
        <dbReference type="Google" id="ProtNLM"/>
    </source>
</evidence>
<dbReference type="Proteomes" id="UP000192247">
    <property type="component" value="Unassembled WGS sequence"/>
</dbReference>
<dbReference type="Gene3D" id="3.40.50.1240">
    <property type="entry name" value="Phosphoglycerate mutase-like"/>
    <property type="match status" value="1"/>
</dbReference>
<organism evidence="2 3">
    <name type="scientific">Tropilaelaps mercedesae</name>
    <dbReference type="NCBI Taxonomy" id="418985"/>
    <lineage>
        <taxon>Eukaryota</taxon>
        <taxon>Metazoa</taxon>
        <taxon>Ecdysozoa</taxon>
        <taxon>Arthropoda</taxon>
        <taxon>Chelicerata</taxon>
        <taxon>Arachnida</taxon>
        <taxon>Acari</taxon>
        <taxon>Parasitiformes</taxon>
        <taxon>Mesostigmata</taxon>
        <taxon>Gamasina</taxon>
        <taxon>Dermanyssoidea</taxon>
        <taxon>Laelapidae</taxon>
        <taxon>Tropilaelaps</taxon>
    </lineage>
</organism>
<dbReference type="AlphaFoldDB" id="A0A1V9XJZ6"/>
<evidence type="ECO:0000256" key="1">
    <source>
        <dbReference type="SAM" id="Phobius"/>
    </source>
</evidence>
<keyword evidence="1" id="KW-1133">Transmembrane helix</keyword>
<reference evidence="2 3" key="1">
    <citation type="journal article" date="2017" name="Gigascience">
        <title>Draft genome of the honey bee ectoparasitic mite, Tropilaelaps mercedesae, is shaped by the parasitic life history.</title>
        <authorList>
            <person name="Dong X."/>
            <person name="Armstrong S.D."/>
            <person name="Xia D."/>
            <person name="Makepeace B.L."/>
            <person name="Darby A.C."/>
            <person name="Kadowaki T."/>
        </authorList>
    </citation>
    <scope>NUCLEOTIDE SEQUENCE [LARGE SCALE GENOMIC DNA]</scope>
    <source>
        <strain evidence="2">Wuxi-XJTLU</strain>
    </source>
</reference>
<keyword evidence="3" id="KW-1185">Reference proteome</keyword>
<evidence type="ECO:0000313" key="2">
    <source>
        <dbReference type="EMBL" id="OQR73692.1"/>
    </source>
</evidence>
<sequence>MILISKSLVTVVFLITVLVIALVLVVGINQKPSLENVQDIVLFLRHGERQPFIPISGLGAYKSGELTPQGQKQITQMGSHLLQAYAPFVDAVPHARVVAANEERCIRSAELVVEIFGVQYQSNIIPYMEVKPTDPNYNEFVEQEKVFAAAIPDCMKNVSTTIIQRLNVSLPEEFKLLYGILIADSLDIVRGKGLSLPYGLDDLKCTNDGPFLTSEMYDALSKLATATFGKPSFQTFLDEVKQLRQSSDPSLTIFSFSDVHISGLLSMIDGSQKIDRPGFGAHFAIHFRGDYLDIYYSPSFDQSSRLWLSSAHTDKVLENIEKAVA</sequence>